<dbReference type="OrthoDB" id="10637106at2759"/>
<comment type="caution">
    <text evidence="1">The sequence shown here is derived from an EMBL/GenBank/DDBJ whole genome shotgun (WGS) entry which is preliminary data.</text>
</comment>
<dbReference type="EMBL" id="BEGY01000032">
    <property type="protein sequence ID" value="GAX78450.1"/>
    <property type="molecule type" value="Genomic_DNA"/>
</dbReference>
<organism evidence="1 2">
    <name type="scientific">Chlamydomonas eustigma</name>
    <dbReference type="NCBI Taxonomy" id="1157962"/>
    <lineage>
        <taxon>Eukaryota</taxon>
        <taxon>Viridiplantae</taxon>
        <taxon>Chlorophyta</taxon>
        <taxon>core chlorophytes</taxon>
        <taxon>Chlorophyceae</taxon>
        <taxon>CS clade</taxon>
        <taxon>Chlamydomonadales</taxon>
        <taxon>Chlamydomonadaceae</taxon>
        <taxon>Chlamydomonas</taxon>
    </lineage>
</organism>
<sequence length="147" mass="17049">MNFRSICLIFRNPSSQRFTTDSGLPLTLCTLQSVLGGLQITRNTPQVESRWGFSAKANHIFGRTDRRKKRFTEKIEADASKTLSYDYEWVIVKGGQRMLARAPSGTKQWKIWSTYEDLQRNAFQERRKQMQGRNSTWLVDRSGALLK</sequence>
<dbReference type="Proteomes" id="UP000232323">
    <property type="component" value="Unassembled WGS sequence"/>
</dbReference>
<name>A0A250X6Q9_9CHLO</name>
<evidence type="ECO:0000313" key="2">
    <source>
        <dbReference type="Proteomes" id="UP000232323"/>
    </source>
</evidence>
<reference evidence="1 2" key="1">
    <citation type="submission" date="2017-08" db="EMBL/GenBank/DDBJ databases">
        <title>Acidophilic green algal genome provides insights into adaptation to an acidic environment.</title>
        <authorList>
            <person name="Hirooka S."/>
            <person name="Hirose Y."/>
            <person name="Kanesaki Y."/>
            <person name="Higuchi S."/>
            <person name="Fujiwara T."/>
            <person name="Onuma R."/>
            <person name="Era A."/>
            <person name="Ohbayashi R."/>
            <person name="Uzuka A."/>
            <person name="Nozaki H."/>
            <person name="Yoshikawa H."/>
            <person name="Miyagishima S.Y."/>
        </authorList>
    </citation>
    <scope>NUCLEOTIDE SEQUENCE [LARGE SCALE GENOMIC DNA]</scope>
    <source>
        <strain evidence="1 2">NIES-2499</strain>
    </source>
</reference>
<protein>
    <submittedName>
        <fullName evidence="1">Uncharacterized protein</fullName>
    </submittedName>
</protein>
<evidence type="ECO:0000313" key="1">
    <source>
        <dbReference type="EMBL" id="GAX78450.1"/>
    </source>
</evidence>
<proteinExistence type="predicted"/>
<gene>
    <name evidence="1" type="ORF">CEUSTIGMA_g5890.t1</name>
</gene>
<keyword evidence="2" id="KW-1185">Reference proteome</keyword>
<accession>A0A250X6Q9</accession>
<dbReference type="AlphaFoldDB" id="A0A250X6Q9"/>